<dbReference type="PANTHER" id="PTHR33392">
    <property type="entry name" value="POLYISOPRENYL-TEICHOIC ACID--PEPTIDOGLYCAN TEICHOIC ACID TRANSFERASE TAGU"/>
    <property type="match status" value="1"/>
</dbReference>
<keyword evidence="2" id="KW-1133">Transmembrane helix</keyword>
<organism evidence="4 5">
    <name type="scientific">Solibacillus faecavium</name>
    <dbReference type="NCBI Taxonomy" id="2762221"/>
    <lineage>
        <taxon>Bacteria</taxon>
        <taxon>Bacillati</taxon>
        <taxon>Bacillota</taxon>
        <taxon>Bacilli</taxon>
        <taxon>Bacillales</taxon>
        <taxon>Caryophanaceae</taxon>
        <taxon>Solibacillus</taxon>
    </lineage>
</organism>
<dbReference type="Gene3D" id="3.40.630.190">
    <property type="entry name" value="LCP protein"/>
    <property type="match status" value="1"/>
</dbReference>
<reference evidence="4 5" key="1">
    <citation type="submission" date="2020-08" db="EMBL/GenBank/DDBJ databases">
        <title>A Genomic Blueprint of the Chicken Gut Microbiome.</title>
        <authorList>
            <person name="Gilroy R."/>
            <person name="Ravi A."/>
            <person name="Getino M."/>
            <person name="Pursley I."/>
            <person name="Horton D.L."/>
            <person name="Alikhan N.-F."/>
            <person name="Baker D."/>
            <person name="Gharbi K."/>
            <person name="Hall N."/>
            <person name="Watson M."/>
            <person name="Adriaenssens E.M."/>
            <person name="Foster-Nyarko E."/>
            <person name="Jarju S."/>
            <person name="Secka A."/>
            <person name="Antonio M."/>
            <person name="Oren A."/>
            <person name="Chaudhuri R."/>
            <person name="La Ragione R.M."/>
            <person name="Hildebrand F."/>
            <person name="Pallen M.J."/>
        </authorList>
    </citation>
    <scope>NUCLEOTIDE SEQUENCE [LARGE SCALE GENOMIC DNA]</scope>
    <source>
        <strain evidence="4 5">A46</strain>
    </source>
</reference>
<evidence type="ECO:0000313" key="5">
    <source>
        <dbReference type="Proteomes" id="UP000619101"/>
    </source>
</evidence>
<evidence type="ECO:0000313" key="4">
    <source>
        <dbReference type="EMBL" id="MBD8035347.1"/>
    </source>
</evidence>
<evidence type="ECO:0000256" key="1">
    <source>
        <dbReference type="ARBA" id="ARBA00006068"/>
    </source>
</evidence>
<dbReference type="Proteomes" id="UP000619101">
    <property type="component" value="Unassembled WGS sequence"/>
</dbReference>
<dbReference type="InterPro" id="IPR050922">
    <property type="entry name" value="LytR/CpsA/Psr_CW_biosynth"/>
</dbReference>
<dbReference type="RefSeq" id="WP_191698330.1">
    <property type="nucleotide sequence ID" value="NZ_JACSPZ010000001.1"/>
</dbReference>
<evidence type="ECO:0000256" key="2">
    <source>
        <dbReference type="SAM" id="Phobius"/>
    </source>
</evidence>
<keyword evidence="2" id="KW-0472">Membrane</keyword>
<feature type="transmembrane region" description="Helical" evidence="2">
    <location>
        <begin position="7"/>
        <end position="27"/>
    </location>
</feature>
<proteinExistence type="inferred from homology"/>
<keyword evidence="2" id="KW-0812">Transmembrane</keyword>
<accession>A0ABR8XTS6</accession>
<dbReference type="PANTHER" id="PTHR33392:SF6">
    <property type="entry name" value="POLYISOPRENYL-TEICHOIC ACID--PEPTIDOGLYCAN TEICHOIC ACID TRANSFERASE TAGU"/>
    <property type="match status" value="1"/>
</dbReference>
<feature type="domain" description="Cell envelope-related transcriptional attenuator" evidence="3">
    <location>
        <begin position="78"/>
        <end position="220"/>
    </location>
</feature>
<comment type="caution">
    <text evidence="4">The sequence shown here is derived from an EMBL/GenBank/DDBJ whole genome shotgun (WGS) entry which is preliminary data.</text>
</comment>
<comment type="similarity">
    <text evidence="1">Belongs to the LytR/CpsA/Psr (LCP) family.</text>
</comment>
<keyword evidence="5" id="KW-1185">Reference proteome</keyword>
<name>A0ABR8XTS6_9BACL</name>
<dbReference type="InterPro" id="IPR004474">
    <property type="entry name" value="LytR_CpsA_psr"/>
</dbReference>
<dbReference type="EMBL" id="JACSPZ010000001">
    <property type="protein sequence ID" value="MBD8035347.1"/>
    <property type="molecule type" value="Genomic_DNA"/>
</dbReference>
<sequence>MKKAWKWIISTAIVLVSTSLIVILNVYGDIKSTANEIYTPMEDKSSEIRMQPVNITTEMEPFSALVLGVDEREGDVGRSDTMIVLTVNPTLQTTKMLSIPRDTYTEMVGKDFKDKINHAYSFGGMEMSMKTVENLLGIPIDYVVKVNMVSFVDIIDILGGVKVKNTLNFNFQGEHFPIGELVLNGEQSLKYVRMRYDDPTGDFGRQNRQKQVIQGVLDESLSIKKVWNYKSIFKTLEKNVEMNVPFEDLLSIQKNYGDSLKKIEQLYMNKGTNTKLDGIYYYMPDEGELQQLQEDLKKHMEI</sequence>
<evidence type="ECO:0000259" key="3">
    <source>
        <dbReference type="Pfam" id="PF03816"/>
    </source>
</evidence>
<dbReference type="NCBIfam" id="TIGR00350">
    <property type="entry name" value="lytR_cpsA_psr"/>
    <property type="match status" value="1"/>
</dbReference>
<dbReference type="Pfam" id="PF03816">
    <property type="entry name" value="LytR_cpsA_psr"/>
    <property type="match status" value="1"/>
</dbReference>
<gene>
    <name evidence="4" type="ORF">H9635_01265</name>
</gene>
<protein>
    <submittedName>
        <fullName evidence="4">LCP family protein</fullName>
    </submittedName>
</protein>